<dbReference type="KEGG" id="ssan:NX02_29135"/>
<name>W0AJS7_9SPHN</name>
<evidence type="ECO:0000313" key="1">
    <source>
        <dbReference type="EMBL" id="AHE57396.1"/>
    </source>
</evidence>
<evidence type="ECO:0000313" key="2">
    <source>
        <dbReference type="Proteomes" id="UP000018851"/>
    </source>
</evidence>
<organism evidence="1 2">
    <name type="scientific">Sphingomonas sanxanigenens DSM 19645 = NX02</name>
    <dbReference type="NCBI Taxonomy" id="1123269"/>
    <lineage>
        <taxon>Bacteria</taxon>
        <taxon>Pseudomonadati</taxon>
        <taxon>Pseudomonadota</taxon>
        <taxon>Alphaproteobacteria</taxon>
        <taxon>Sphingomonadales</taxon>
        <taxon>Sphingomonadaceae</taxon>
        <taxon>Sphingomonas</taxon>
    </lineage>
</organism>
<dbReference type="PATRIC" id="fig|1123269.5.peg.5716"/>
<dbReference type="Proteomes" id="UP000018851">
    <property type="component" value="Chromosome"/>
</dbReference>
<dbReference type="RefSeq" id="WP_025295484.1">
    <property type="nucleotide sequence ID" value="NZ_CP006644.1"/>
</dbReference>
<reference evidence="1 2" key="1">
    <citation type="submission" date="2013-07" db="EMBL/GenBank/DDBJ databases">
        <title>Completed genome of Sphingomonas sanxanigenens NX02.</title>
        <authorList>
            <person name="Ma T."/>
            <person name="Huang H."/>
            <person name="Wu M."/>
            <person name="Li X."/>
            <person name="Li G."/>
        </authorList>
    </citation>
    <scope>NUCLEOTIDE SEQUENCE [LARGE SCALE GENOMIC DNA]</scope>
    <source>
        <strain evidence="1 2">NX02</strain>
    </source>
</reference>
<dbReference type="STRING" id="1123269.NX02_29135"/>
<gene>
    <name evidence="1" type="ORF">NX02_29135</name>
</gene>
<dbReference type="Pfam" id="PF07277">
    <property type="entry name" value="SapC"/>
    <property type="match status" value="1"/>
</dbReference>
<sequence length="262" mass="29310">MATAPANNLPLFYNGLQPLSSTEHATWKARNIDTAPWLVSQHAIPVTIDEFAAAQRFFPIVFTQGKDAVPIALMGMNEGINTFVDETGKLIDNVYVPAWVRRYPFMLARLRPDSDELSLCFDPTAEAIGPFEDGQPLFEDGKPSAATNAILEFCRQFEEAGQRTTAFMKELFELNILIDGEVSIQPEGSEQPFVYRGFQMVSEEKLRDLRGDQLRKMARSGMLPLLYAHLFSLQVMREIFGRQVQQGKGPRLGQPAPAVIEA</sequence>
<keyword evidence="2" id="KW-1185">Reference proteome</keyword>
<dbReference type="eggNOG" id="COG1262">
    <property type="taxonomic scope" value="Bacteria"/>
</dbReference>
<evidence type="ECO:0008006" key="3">
    <source>
        <dbReference type="Google" id="ProtNLM"/>
    </source>
</evidence>
<protein>
    <recommendedName>
        <fullName evidence="3">Multidrug transporter</fullName>
    </recommendedName>
</protein>
<dbReference type="EMBL" id="CP006644">
    <property type="protein sequence ID" value="AHE57396.1"/>
    <property type="molecule type" value="Genomic_DNA"/>
</dbReference>
<dbReference type="OrthoDB" id="9806524at2"/>
<dbReference type="InterPro" id="IPR010836">
    <property type="entry name" value="SapC"/>
</dbReference>
<dbReference type="AlphaFoldDB" id="W0AJS7"/>
<dbReference type="HOGENOM" id="CLU_074824_1_1_5"/>
<accession>W0AJS7</accession>
<proteinExistence type="predicted"/>